<dbReference type="GO" id="GO:0030896">
    <property type="term" value="C:checkpoint clamp complex"/>
    <property type="evidence" value="ECO:0007669"/>
    <property type="project" value="TreeGrafter"/>
</dbReference>
<gene>
    <name evidence="6" type="ORF">AB675_2026</name>
</gene>
<evidence type="ECO:0000313" key="6">
    <source>
        <dbReference type="EMBL" id="KPI42947.1"/>
    </source>
</evidence>
<dbReference type="Pfam" id="PF02144">
    <property type="entry name" value="Rad1"/>
    <property type="match status" value="1"/>
</dbReference>
<accession>A0A0N1HDB8</accession>
<protein>
    <submittedName>
        <fullName evidence="6">DNA damage checkpoint control protein rad1</fullName>
    </submittedName>
</protein>
<dbReference type="PRINTS" id="PR01245">
    <property type="entry name" value="RAD1REC1"/>
</dbReference>
<dbReference type="PANTHER" id="PTHR10870:SF0">
    <property type="entry name" value="CELL CYCLE CHECKPOINT PROTEIN RAD1"/>
    <property type="match status" value="1"/>
</dbReference>
<keyword evidence="7" id="KW-1185">Reference proteome</keyword>
<comment type="subcellular location">
    <subcellularLocation>
        <location evidence="1">Nucleus</location>
    </subcellularLocation>
</comment>
<dbReference type="GeneID" id="28733844"/>
<proteinExistence type="inferred from homology"/>
<evidence type="ECO:0000256" key="3">
    <source>
        <dbReference type="ARBA" id="ARBA00022763"/>
    </source>
</evidence>
<comment type="similarity">
    <text evidence="2">Belongs to the rad1 family.</text>
</comment>
<keyword evidence="3" id="KW-0227">DNA damage</keyword>
<evidence type="ECO:0000256" key="2">
    <source>
        <dbReference type="ARBA" id="ARBA00010991"/>
    </source>
</evidence>
<dbReference type="AlphaFoldDB" id="A0A0N1HDB8"/>
<comment type="caution">
    <text evidence="6">The sequence shown here is derived from an EMBL/GenBank/DDBJ whole genome shotgun (WGS) entry which is preliminary data.</text>
</comment>
<keyword evidence="5" id="KW-0539">Nucleus</keyword>
<evidence type="ECO:0000256" key="5">
    <source>
        <dbReference type="ARBA" id="ARBA00023242"/>
    </source>
</evidence>
<dbReference type="STRING" id="1664694.A0A0N1HDB8"/>
<evidence type="ECO:0000256" key="1">
    <source>
        <dbReference type="ARBA" id="ARBA00004123"/>
    </source>
</evidence>
<name>A0A0N1HDB8_9EURO</name>
<dbReference type="InterPro" id="IPR003021">
    <property type="entry name" value="Rad1_Rec1_Rad17"/>
</dbReference>
<reference evidence="6 7" key="1">
    <citation type="submission" date="2015-06" db="EMBL/GenBank/DDBJ databases">
        <title>Draft genome of the ant-associated black yeast Phialophora attae CBS 131958.</title>
        <authorList>
            <person name="Moreno L.F."/>
            <person name="Stielow B.J."/>
            <person name="de Hoog S."/>
            <person name="Vicente V.A."/>
            <person name="Weiss V.A."/>
            <person name="de Vries M."/>
            <person name="Cruz L.M."/>
            <person name="Souza E.M."/>
        </authorList>
    </citation>
    <scope>NUCLEOTIDE SEQUENCE [LARGE SCALE GENOMIC DNA]</scope>
    <source>
        <strain evidence="6 7">CBS 131958</strain>
    </source>
</reference>
<keyword evidence="4" id="KW-0234">DNA repair</keyword>
<dbReference type="Proteomes" id="UP000038010">
    <property type="component" value="Unassembled WGS sequence"/>
</dbReference>
<evidence type="ECO:0000313" key="7">
    <source>
        <dbReference type="Proteomes" id="UP000038010"/>
    </source>
</evidence>
<organism evidence="6 7">
    <name type="scientific">Cyphellophora attinorum</name>
    <dbReference type="NCBI Taxonomy" id="1664694"/>
    <lineage>
        <taxon>Eukaryota</taxon>
        <taxon>Fungi</taxon>
        <taxon>Dikarya</taxon>
        <taxon>Ascomycota</taxon>
        <taxon>Pezizomycotina</taxon>
        <taxon>Eurotiomycetes</taxon>
        <taxon>Chaetothyriomycetidae</taxon>
        <taxon>Chaetothyriales</taxon>
        <taxon>Cyphellophoraceae</taxon>
        <taxon>Cyphellophora</taxon>
    </lineage>
</organism>
<dbReference type="RefSeq" id="XP_018002910.1">
    <property type="nucleotide sequence ID" value="XM_018141964.1"/>
</dbReference>
<dbReference type="OrthoDB" id="337581at2759"/>
<dbReference type="GO" id="GO:0000077">
    <property type="term" value="P:DNA damage checkpoint signaling"/>
    <property type="evidence" value="ECO:0007669"/>
    <property type="project" value="InterPro"/>
</dbReference>
<evidence type="ECO:0000256" key="4">
    <source>
        <dbReference type="ARBA" id="ARBA00023204"/>
    </source>
</evidence>
<dbReference type="PANTHER" id="PTHR10870">
    <property type="entry name" value="CELL CYCLE CHECKPOINT PROTEIN RAD1"/>
    <property type="match status" value="1"/>
</dbReference>
<dbReference type="GO" id="GO:0006281">
    <property type="term" value="P:DNA repair"/>
    <property type="evidence" value="ECO:0007669"/>
    <property type="project" value="UniProtKB-KW"/>
</dbReference>
<dbReference type="VEuPathDB" id="FungiDB:AB675_2026"/>
<dbReference type="Gene3D" id="3.70.10.10">
    <property type="match status" value="1"/>
</dbReference>
<sequence>MEQQPAFSAVSTSIRQLHHILRSISFAPKAEVRISKDGIRFCVDEARVIQGITFLDKSLFTSYDFNEEELTELPPFEVSMPAILETLQIFGLSEVSARREGGGFSSSATNAFTTPALALAGSCRLSYAADGAPLSITIIEGPTTTTAELNTYSVNTEYSDDGMIPLDRDSLYLKTIMPSSILSDAISELSGTNPDVLLLNVSATSAPLLSFEGQGGPLGDVVVDYLVEAKNEPGLPSKKKQPSVTETFAVKTGEGTPARIKTRYKFDLIKKAGRAMQLANKVSLRQDSQGVLSLQFLVDTSRGFSGSTQAVGRSEPLFIDFRFLPLVDEDSEDDASDEADDDENSEL</sequence>
<dbReference type="EMBL" id="LFJN01000006">
    <property type="protein sequence ID" value="KPI42947.1"/>
    <property type="molecule type" value="Genomic_DNA"/>
</dbReference>